<proteinExistence type="predicted"/>
<dbReference type="Gene3D" id="3.40.50.2300">
    <property type="match status" value="2"/>
</dbReference>
<dbReference type="PANTHER" id="PTHR30146">
    <property type="entry name" value="LACI-RELATED TRANSCRIPTIONAL REPRESSOR"/>
    <property type="match status" value="1"/>
</dbReference>
<keyword evidence="6" id="KW-1185">Reference proteome</keyword>
<evidence type="ECO:0000259" key="4">
    <source>
        <dbReference type="PROSITE" id="PS50932"/>
    </source>
</evidence>
<dbReference type="InterPro" id="IPR000843">
    <property type="entry name" value="HTH_LacI"/>
</dbReference>
<dbReference type="CDD" id="cd06267">
    <property type="entry name" value="PBP1_LacI_sugar_binding-like"/>
    <property type="match status" value="1"/>
</dbReference>
<evidence type="ECO:0000256" key="2">
    <source>
        <dbReference type="ARBA" id="ARBA00023125"/>
    </source>
</evidence>
<dbReference type="InterPro" id="IPR046335">
    <property type="entry name" value="LacI/GalR-like_sensor"/>
</dbReference>
<dbReference type="PROSITE" id="PS50932">
    <property type="entry name" value="HTH_LACI_2"/>
    <property type="match status" value="1"/>
</dbReference>
<dbReference type="EMBL" id="CP101988">
    <property type="protein sequence ID" value="UUI76028.1"/>
    <property type="molecule type" value="Genomic_DNA"/>
</dbReference>
<evidence type="ECO:0000256" key="1">
    <source>
        <dbReference type="ARBA" id="ARBA00023015"/>
    </source>
</evidence>
<feature type="domain" description="HTH lacI-type" evidence="4">
    <location>
        <begin position="1"/>
        <end position="53"/>
    </location>
</feature>
<dbReference type="PANTHER" id="PTHR30146:SF109">
    <property type="entry name" value="HTH-TYPE TRANSCRIPTIONAL REGULATOR GALS"/>
    <property type="match status" value="1"/>
</dbReference>
<organism evidence="5 6">
    <name type="scientific">Cellulomonas chengniuliangii</name>
    <dbReference type="NCBI Taxonomy" id="2968084"/>
    <lineage>
        <taxon>Bacteria</taxon>
        <taxon>Bacillati</taxon>
        <taxon>Actinomycetota</taxon>
        <taxon>Actinomycetes</taxon>
        <taxon>Micrococcales</taxon>
        <taxon>Cellulomonadaceae</taxon>
        <taxon>Cellulomonas</taxon>
    </lineage>
</organism>
<evidence type="ECO:0000256" key="3">
    <source>
        <dbReference type="ARBA" id="ARBA00023163"/>
    </source>
</evidence>
<dbReference type="CDD" id="cd01392">
    <property type="entry name" value="HTH_LacI"/>
    <property type="match status" value="1"/>
</dbReference>
<accession>A0ABY5L613</accession>
<evidence type="ECO:0000313" key="5">
    <source>
        <dbReference type="EMBL" id="UUI76028.1"/>
    </source>
</evidence>
<keyword evidence="1" id="KW-0805">Transcription regulation</keyword>
<evidence type="ECO:0000313" key="6">
    <source>
        <dbReference type="Proteomes" id="UP001316189"/>
    </source>
</evidence>
<dbReference type="InterPro" id="IPR010982">
    <property type="entry name" value="Lambda_DNA-bd_dom_sf"/>
</dbReference>
<dbReference type="PROSITE" id="PS00356">
    <property type="entry name" value="HTH_LACI_1"/>
    <property type="match status" value="1"/>
</dbReference>
<dbReference type="SUPFAM" id="SSF53822">
    <property type="entry name" value="Periplasmic binding protein-like I"/>
    <property type="match status" value="1"/>
</dbReference>
<dbReference type="SMART" id="SM00354">
    <property type="entry name" value="HTH_LACI"/>
    <property type="match status" value="1"/>
</dbReference>
<keyword evidence="2" id="KW-0238">DNA-binding</keyword>
<sequence>MSDVARLAGVSTMTVSNVLNDRPRVGDETRSRVLTAVDELGYEVNLTARRLRAGRVDTVALIVPSFDHAYFAELAAGFATEFARHGRHLVVTQSGASREGELSALSQARLGLYDGVILSAVGLAYEEVDALRSAQPLLLLGEQPVPPRFDHVCIANSEGARLAVRHLLDRGARRVAVAGGVAVGRGDGAPEPDSMAGLRTQGWYSAHEETGVVPDERLLLGGARYAAADARRAVAGALADGLVFDAVFAITDEIAHGVLAALHDAGLRVPQDVAVVGFDDLRMSEFATPALSSVNVSRDWIVRHAVSVIERRISGDDGEPVRLTAPVGLVVRGSSA</sequence>
<dbReference type="InterPro" id="IPR028082">
    <property type="entry name" value="Peripla_BP_I"/>
</dbReference>
<dbReference type="SUPFAM" id="SSF47413">
    <property type="entry name" value="lambda repressor-like DNA-binding domains"/>
    <property type="match status" value="1"/>
</dbReference>
<keyword evidence="3" id="KW-0804">Transcription</keyword>
<dbReference type="Proteomes" id="UP001316189">
    <property type="component" value="Chromosome"/>
</dbReference>
<protein>
    <submittedName>
        <fullName evidence="5">LacI family transcriptional regulator</fullName>
    </submittedName>
</protein>
<reference evidence="5 6" key="1">
    <citation type="submission" date="2022-07" db="EMBL/GenBank/DDBJ databases">
        <title>Novel species in genus cellulomonas.</title>
        <authorList>
            <person name="Ye L."/>
        </authorList>
    </citation>
    <scope>NUCLEOTIDE SEQUENCE [LARGE SCALE GENOMIC DNA]</scope>
    <source>
        <strain evidence="6">zg-Y338</strain>
    </source>
</reference>
<dbReference type="Gene3D" id="1.10.260.40">
    <property type="entry name" value="lambda repressor-like DNA-binding domains"/>
    <property type="match status" value="1"/>
</dbReference>
<dbReference type="Pfam" id="PF00356">
    <property type="entry name" value="LacI"/>
    <property type="match status" value="1"/>
</dbReference>
<gene>
    <name evidence="5" type="ORF">NP064_03730</name>
</gene>
<dbReference type="RefSeq" id="WP_227567853.1">
    <property type="nucleotide sequence ID" value="NZ_CP101988.1"/>
</dbReference>
<name>A0ABY5L613_9CELL</name>
<dbReference type="Pfam" id="PF13377">
    <property type="entry name" value="Peripla_BP_3"/>
    <property type="match status" value="1"/>
</dbReference>